<dbReference type="EMBL" id="RBXO01000001">
    <property type="protein sequence ID" value="RKT54963.1"/>
    <property type="molecule type" value="Genomic_DNA"/>
</dbReference>
<dbReference type="GO" id="GO:0003677">
    <property type="term" value="F:DNA binding"/>
    <property type="evidence" value="ECO:0007669"/>
    <property type="project" value="UniProtKB-KW"/>
</dbReference>
<feature type="domain" description="HTH gntR-type" evidence="4">
    <location>
        <begin position="38"/>
        <end position="106"/>
    </location>
</feature>
<dbReference type="InterPro" id="IPR000524">
    <property type="entry name" value="Tscrpt_reg_HTH_GntR"/>
</dbReference>
<keyword evidence="2" id="KW-0238">DNA-binding</keyword>
<dbReference type="AlphaFoldDB" id="A0A495W2N3"/>
<dbReference type="InterPro" id="IPR036390">
    <property type="entry name" value="WH_DNA-bd_sf"/>
</dbReference>
<protein>
    <submittedName>
        <fullName evidence="5">GntR family transcriptional regulator</fullName>
    </submittedName>
</protein>
<name>A0A495W2N3_9PSEU</name>
<dbReference type="PANTHER" id="PTHR38445">
    <property type="entry name" value="HTH-TYPE TRANSCRIPTIONAL REPRESSOR YTRA"/>
    <property type="match status" value="1"/>
</dbReference>
<reference evidence="5 6" key="1">
    <citation type="submission" date="2018-10" db="EMBL/GenBank/DDBJ databases">
        <title>Sequencing the genomes of 1000 actinobacteria strains.</title>
        <authorList>
            <person name="Klenk H.-P."/>
        </authorList>
    </citation>
    <scope>NUCLEOTIDE SEQUENCE [LARGE SCALE GENOMIC DNA]</scope>
    <source>
        <strain evidence="5 6">DSM 43800</strain>
    </source>
</reference>
<proteinExistence type="predicted"/>
<dbReference type="InterPro" id="IPR036388">
    <property type="entry name" value="WH-like_DNA-bd_sf"/>
</dbReference>
<dbReference type="Pfam" id="PF00392">
    <property type="entry name" value="GntR"/>
    <property type="match status" value="1"/>
</dbReference>
<accession>A0A495W2N3</accession>
<evidence type="ECO:0000256" key="3">
    <source>
        <dbReference type="ARBA" id="ARBA00023163"/>
    </source>
</evidence>
<keyword evidence="6" id="KW-1185">Reference proteome</keyword>
<dbReference type="Gene3D" id="1.10.10.10">
    <property type="entry name" value="Winged helix-like DNA-binding domain superfamily/Winged helix DNA-binding domain"/>
    <property type="match status" value="1"/>
</dbReference>
<evidence type="ECO:0000259" key="4">
    <source>
        <dbReference type="PROSITE" id="PS50949"/>
    </source>
</evidence>
<gene>
    <name evidence="5" type="ORF">C8E97_3616</name>
</gene>
<organism evidence="5 6">
    <name type="scientific">Saccharothrix australiensis</name>
    <dbReference type="NCBI Taxonomy" id="2072"/>
    <lineage>
        <taxon>Bacteria</taxon>
        <taxon>Bacillati</taxon>
        <taxon>Actinomycetota</taxon>
        <taxon>Actinomycetes</taxon>
        <taxon>Pseudonocardiales</taxon>
        <taxon>Pseudonocardiaceae</taxon>
        <taxon>Saccharothrix</taxon>
    </lineage>
</organism>
<dbReference type="GO" id="GO:0003700">
    <property type="term" value="F:DNA-binding transcription factor activity"/>
    <property type="evidence" value="ECO:0007669"/>
    <property type="project" value="InterPro"/>
</dbReference>
<dbReference type="PANTHER" id="PTHR38445:SF9">
    <property type="entry name" value="HTH-TYPE TRANSCRIPTIONAL REPRESSOR YTRA"/>
    <property type="match status" value="1"/>
</dbReference>
<comment type="caution">
    <text evidence="5">The sequence shown here is derived from an EMBL/GenBank/DDBJ whole genome shotgun (WGS) entry which is preliminary data.</text>
</comment>
<keyword evidence="1" id="KW-0805">Transcription regulation</keyword>
<sequence>MAEARSVRPSPARRSWFCPPGVSASIDGVISLDPVSSVPPYEQVRSQLARKITDRELAVGTRLPTVRALAAELGIAVNTVARAYRELEEAGLIETRGRAGTVVSAAGERSRERVLRAARAYASTAREQGLTADEALEIVRAALAD</sequence>
<dbReference type="PROSITE" id="PS50949">
    <property type="entry name" value="HTH_GNTR"/>
    <property type="match status" value="1"/>
</dbReference>
<keyword evidence="3" id="KW-0804">Transcription</keyword>
<evidence type="ECO:0000256" key="1">
    <source>
        <dbReference type="ARBA" id="ARBA00023015"/>
    </source>
</evidence>
<evidence type="ECO:0000313" key="5">
    <source>
        <dbReference type="EMBL" id="RKT54963.1"/>
    </source>
</evidence>
<dbReference type="SUPFAM" id="SSF46785">
    <property type="entry name" value="Winged helix' DNA-binding domain"/>
    <property type="match status" value="1"/>
</dbReference>
<evidence type="ECO:0000256" key="2">
    <source>
        <dbReference type="ARBA" id="ARBA00023125"/>
    </source>
</evidence>
<dbReference type="SMART" id="SM00345">
    <property type="entry name" value="HTH_GNTR"/>
    <property type="match status" value="1"/>
</dbReference>
<dbReference type="Proteomes" id="UP000282084">
    <property type="component" value="Unassembled WGS sequence"/>
</dbReference>
<dbReference type="CDD" id="cd07377">
    <property type="entry name" value="WHTH_GntR"/>
    <property type="match status" value="1"/>
</dbReference>
<evidence type="ECO:0000313" key="6">
    <source>
        <dbReference type="Proteomes" id="UP000282084"/>
    </source>
</evidence>